<dbReference type="InterPro" id="IPR036188">
    <property type="entry name" value="FAD/NAD-bd_sf"/>
</dbReference>
<evidence type="ECO:0000256" key="5">
    <source>
        <dbReference type="ARBA" id="ARBA00023002"/>
    </source>
</evidence>
<reference evidence="8 9" key="1">
    <citation type="submission" date="2018-11" db="EMBL/GenBank/DDBJ databases">
        <title>Novel bacteria species description.</title>
        <authorList>
            <person name="Han J.-H."/>
        </authorList>
    </citation>
    <scope>NUCLEOTIDE SEQUENCE [LARGE SCALE GENOMIC DNA]</scope>
    <source>
        <strain evidence="8 9">KCTC23259</strain>
    </source>
</reference>
<protein>
    <submittedName>
        <fullName evidence="8">GMC family oxidoreductase</fullName>
    </submittedName>
</protein>
<dbReference type="Pfam" id="PF05199">
    <property type="entry name" value="GMC_oxred_C"/>
    <property type="match status" value="1"/>
</dbReference>
<dbReference type="RefSeq" id="WP_255038493.1">
    <property type="nucleotide sequence ID" value="NZ_RJUF01000176.1"/>
</dbReference>
<dbReference type="InterPro" id="IPR007867">
    <property type="entry name" value="GMC_OxRtase_C"/>
</dbReference>
<dbReference type="Gene3D" id="3.50.50.60">
    <property type="entry name" value="FAD/NAD(P)-binding domain"/>
    <property type="match status" value="2"/>
</dbReference>
<organism evidence="8 9">
    <name type="scientific">Lacihabitans soyangensis</name>
    <dbReference type="NCBI Taxonomy" id="869394"/>
    <lineage>
        <taxon>Bacteria</taxon>
        <taxon>Pseudomonadati</taxon>
        <taxon>Bacteroidota</taxon>
        <taxon>Cytophagia</taxon>
        <taxon>Cytophagales</taxon>
        <taxon>Leadbetterellaceae</taxon>
        <taxon>Lacihabitans</taxon>
    </lineage>
</organism>
<feature type="domain" description="Glucose-methanol-choline oxidoreductase N-terminal" evidence="6">
    <location>
        <begin position="233"/>
        <end position="345"/>
    </location>
</feature>
<dbReference type="GO" id="GO:0016614">
    <property type="term" value="F:oxidoreductase activity, acting on CH-OH group of donors"/>
    <property type="evidence" value="ECO:0007669"/>
    <property type="project" value="InterPro"/>
</dbReference>
<accession>A0AAE3H803</accession>
<evidence type="ECO:0000256" key="4">
    <source>
        <dbReference type="ARBA" id="ARBA00022827"/>
    </source>
</evidence>
<dbReference type="InterPro" id="IPR000172">
    <property type="entry name" value="GMC_OxRdtase_N"/>
</dbReference>
<comment type="caution">
    <text evidence="8">The sequence shown here is derived from an EMBL/GenBank/DDBJ whole genome shotgun (WGS) entry which is preliminary data.</text>
</comment>
<dbReference type="Pfam" id="PF00732">
    <property type="entry name" value="GMC_oxred_N"/>
    <property type="match status" value="1"/>
</dbReference>
<dbReference type="SUPFAM" id="SSF54373">
    <property type="entry name" value="FAD-linked reductases, C-terminal domain"/>
    <property type="match status" value="1"/>
</dbReference>
<keyword evidence="5" id="KW-0560">Oxidoreductase</keyword>
<keyword evidence="3" id="KW-0285">Flavoprotein</keyword>
<comment type="similarity">
    <text evidence="2">Belongs to the GMC oxidoreductase family.</text>
</comment>
<evidence type="ECO:0000256" key="1">
    <source>
        <dbReference type="ARBA" id="ARBA00001974"/>
    </source>
</evidence>
<dbReference type="SUPFAM" id="SSF51905">
    <property type="entry name" value="FAD/NAD(P)-binding domain"/>
    <property type="match status" value="1"/>
</dbReference>
<dbReference type="EMBL" id="RJUF01000176">
    <property type="protein sequence ID" value="MCP9764805.1"/>
    <property type="molecule type" value="Genomic_DNA"/>
</dbReference>
<evidence type="ECO:0000259" key="7">
    <source>
        <dbReference type="Pfam" id="PF05199"/>
    </source>
</evidence>
<dbReference type="AlphaFoldDB" id="A0AAE3H803"/>
<keyword evidence="4" id="KW-0274">FAD</keyword>
<dbReference type="Proteomes" id="UP001204144">
    <property type="component" value="Unassembled WGS sequence"/>
</dbReference>
<sequence>MKLQSKKDEKLTYDAIVVGSGISGGWAAKELCEKGLKVLMLDRGRNIEHIKDYKTALKNPWDFEHRNVKVPLEEMKNYPIHERTGFTITEASKDMFVKDVDYPYLEEKRFDWIRSWQVGGKSITWGRVALRFSDLDFEANIKEGVGADWPIRYKDIAPWYDYVERFAGISGSLENIPHLPDGVFQKPFDLTCVENHLKGVVSQKFNGRYVIPPRQAHITEPTEEQLALGRAKCQARDMCWRGCPYGAYFSTQSATLPAATRTGNLTVRPHSIVSEILYDANKGKASGVRVIDQNSKEVLEFNAKIIFVNASAMASTYILLNSKSARFPNGMGNDSGVLGHYLMDHHFSAGAYGTVEGFEDQYYYGRRPNGFYVPRYRNFGNDKRDYLRGFGYEGGSGRGWNVPKEDFGVDFKNNASKPGPWNISLSAFAETLPYFENKMWIDETKKDQWGMPLANFSAEIGDNEKRMRKDMVNDAAEMLEAAGYKDIGTYDDFEGFGRCIHEMGTARMGHTPKESVLNKHNQVWGAENVFVTDGACMVSNSCANPSLTYMALTARAADFAVSELKKGNL</sequence>
<evidence type="ECO:0000313" key="9">
    <source>
        <dbReference type="Proteomes" id="UP001204144"/>
    </source>
</evidence>
<evidence type="ECO:0000259" key="6">
    <source>
        <dbReference type="Pfam" id="PF00732"/>
    </source>
</evidence>
<evidence type="ECO:0000256" key="2">
    <source>
        <dbReference type="ARBA" id="ARBA00010790"/>
    </source>
</evidence>
<dbReference type="PANTHER" id="PTHR42784">
    <property type="entry name" value="PYRANOSE 2-OXIDASE"/>
    <property type="match status" value="1"/>
</dbReference>
<evidence type="ECO:0000256" key="3">
    <source>
        <dbReference type="ARBA" id="ARBA00022630"/>
    </source>
</evidence>
<feature type="domain" description="Glucose-methanol-choline oxidoreductase C-terminal" evidence="7">
    <location>
        <begin position="441"/>
        <end position="552"/>
    </location>
</feature>
<dbReference type="InterPro" id="IPR051473">
    <property type="entry name" value="P2Ox-like"/>
</dbReference>
<dbReference type="PANTHER" id="PTHR42784:SF1">
    <property type="entry name" value="PYRANOSE 2-OXIDASE"/>
    <property type="match status" value="1"/>
</dbReference>
<gene>
    <name evidence="8" type="ORF">EGI31_17840</name>
</gene>
<keyword evidence="9" id="KW-1185">Reference proteome</keyword>
<name>A0AAE3H803_9BACT</name>
<comment type="cofactor">
    <cofactor evidence="1">
        <name>FAD</name>
        <dbReference type="ChEBI" id="CHEBI:57692"/>
    </cofactor>
</comment>
<evidence type="ECO:0000313" key="8">
    <source>
        <dbReference type="EMBL" id="MCP9764805.1"/>
    </source>
</evidence>
<dbReference type="GO" id="GO:0050660">
    <property type="term" value="F:flavin adenine dinucleotide binding"/>
    <property type="evidence" value="ECO:0007669"/>
    <property type="project" value="InterPro"/>
</dbReference>
<proteinExistence type="inferred from homology"/>